<dbReference type="EMBL" id="JADBEJ010000004">
    <property type="protein sequence ID" value="MBE1575165.1"/>
    <property type="molecule type" value="Genomic_DNA"/>
</dbReference>
<evidence type="ECO:0000259" key="7">
    <source>
        <dbReference type="PROSITE" id="PS50949"/>
    </source>
</evidence>
<keyword evidence="3" id="KW-0805">Transcription regulation</keyword>
<evidence type="ECO:0000256" key="2">
    <source>
        <dbReference type="ARBA" id="ARBA00022898"/>
    </source>
</evidence>
<dbReference type="InterPro" id="IPR036390">
    <property type="entry name" value="WH_DNA-bd_sf"/>
</dbReference>
<gene>
    <name evidence="8" type="ORF">H4W30_002212</name>
</gene>
<dbReference type="InterPro" id="IPR051446">
    <property type="entry name" value="HTH_trans_reg/aminotransferase"/>
</dbReference>
<dbReference type="CDD" id="cd00609">
    <property type="entry name" value="AAT_like"/>
    <property type="match status" value="1"/>
</dbReference>
<dbReference type="InterPro" id="IPR015421">
    <property type="entry name" value="PyrdxlP-dep_Trfase_major"/>
</dbReference>
<dbReference type="PANTHER" id="PTHR46577:SF1">
    <property type="entry name" value="HTH-TYPE TRANSCRIPTIONAL REGULATORY PROTEIN GABR"/>
    <property type="match status" value="1"/>
</dbReference>
<reference evidence="8 9" key="1">
    <citation type="submission" date="2020-10" db="EMBL/GenBank/DDBJ databases">
        <title>Sequencing the genomes of 1000 actinobacteria strains.</title>
        <authorList>
            <person name="Klenk H.-P."/>
        </authorList>
    </citation>
    <scope>NUCLEOTIDE SEQUENCE [LARGE SCALE GENOMIC DNA]</scope>
    <source>
        <strain evidence="8 9">DSM 46661</strain>
    </source>
</reference>
<evidence type="ECO:0000313" key="8">
    <source>
        <dbReference type="EMBL" id="MBE1575165.1"/>
    </source>
</evidence>
<dbReference type="InterPro" id="IPR015424">
    <property type="entry name" value="PyrdxlP-dep_Trfase"/>
</dbReference>
<dbReference type="Gene3D" id="1.10.10.10">
    <property type="entry name" value="Winged helix-like DNA-binding domain superfamily/Winged helix DNA-binding domain"/>
    <property type="match status" value="1"/>
</dbReference>
<dbReference type="SMART" id="SM00345">
    <property type="entry name" value="HTH_GNTR"/>
    <property type="match status" value="1"/>
</dbReference>
<dbReference type="PROSITE" id="PS50949">
    <property type="entry name" value="HTH_GNTR"/>
    <property type="match status" value="1"/>
</dbReference>
<dbReference type="InterPro" id="IPR000524">
    <property type="entry name" value="Tscrpt_reg_HTH_GntR"/>
</dbReference>
<comment type="similarity">
    <text evidence="1">In the C-terminal section; belongs to the class-I pyridoxal-phosphate-dependent aminotransferase family.</text>
</comment>
<organism evidence="8 9">
    <name type="scientific">Amycolatopsis roodepoortensis</name>
    <dbReference type="NCBI Taxonomy" id="700274"/>
    <lineage>
        <taxon>Bacteria</taxon>
        <taxon>Bacillati</taxon>
        <taxon>Actinomycetota</taxon>
        <taxon>Actinomycetes</taxon>
        <taxon>Pseudonocardiales</taxon>
        <taxon>Pseudonocardiaceae</taxon>
        <taxon>Amycolatopsis</taxon>
    </lineage>
</organism>
<evidence type="ECO:0000256" key="5">
    <source>
        <dbReference type="ARBA" id="ARBA00023163"/>
    </source>
</evidence>
<comment type="caution">
    <text evidence="8">The sequence shown here is derived from an EMBL/GenBank/DDBJ whole genome shotgun (WGS) entry which is preliminary data.</text>
</comment>
<evidence type="ECO:0000256" key="4">
    <source>
        <dbReference type="ARBA" id="ARBA00023125"/>
    </source>
</evidence>
<dbReference type="GO" id="GO:0003677">
    <property type="term" value="F:DNA binding"/>
    <property type="evidence" value="ECO:0007669"/>
    <property type="project" value="UniProtKB-KW"/>
</dbReference>
<dbReference type="Proteomes" id="UP000656548">
    <property type="component" value="Unassembled WGS sequence"/>
</dbReference>
<dbReference type="InterPro" id="IPR004839">
    <property type="entry name" value="Aminotransferase_I/II_large"/>
</dbReference>
<dbReference type="Gene3D" id="3.90.1150.10">
    <property type="entry name" value="Aspartate Aminotransferase, domain 1"/>
    <property type="match status" value="1"/>
</dbReference>
<keyword evidence="4 8" id="KW-0238">DNA-binding</keyword>
<dbReference type="SUPFAM" id="SSF53383">
    <property type="entry name" value="PLP-dependent transferases"/>
    <property type="match status" value="1"/>
</dbReference>
<protein>
    <submittedName>
        <fullName evidence="8">DNA-binding transcriptional MocR family regulator</fullName>
    </submittedName>
</protein>
<evidence type="ECO:0000313" key="9">
    <source>
        <dbReference type="Proteomes" id="UP000656548"/>
    </source>
</evidence>
<keyword evidence="5" id="KW-0804">Transcription</keyword>
<keyword evidence="2" id="KW-0663">Pyridoxal phosphate</keyword>
<feature type="domain" description="HTH gntR-type" evidence="7">
    <location>
        <begin position="10"/>
        <end position="78"/>
    </location>
</feature>
<evidence type="ECO:0000256" key="1">
    <source>
        <dbReference type="ARBA" id="ARBA00005384"/>
    </source>
</evidence>
<dbReference type="SUPFAM" id="SSF46785">
    <property type="entry name" value="Winged helix' DNA-binding domain"/>
    <property type="match status" value="1"/>
</dbReference>
<dbReference type="Pfam" id="PF00392">
    <property type="entry name" value="GntR"/>
    <property type="match status" value="1"/>
</dbReference>
<dbReference type="InterPro" id="IPR015422">
    <property type="entry name" value="PyrdxlP-dep_Trfase_small"/>
</dbReference>
<dbReference type="Pfam" id="PF00155">
    <property type="entry name" value="Aminotran_1_2"/>
    <property type="match status" value="1"/>
</dbReference>
<dbReference type="InterPro" id="IPR036388">
    <property type="entry name" value="WH-like_DNA-bd_sf"/>
</dbReference>
<dbReference type="Gene3D" id="3.40.640.10">
    <property type="entry name" value="Type I PLP-dependent aspartate aminotransferase-like (Major domain)"/>
    <property type="match status" value="1"/>
</dbReference>
<dbReference type="PANTHER" id="PTHR46577">
    <property type="entry name" value="HTH-TYPE TRANSCRIPTIONAL REGULATORY PROTEIN GABR"/>
    <property type="match status" value="1"/>
</dbReference>
<proteinExistence type="inferred from homology"/>
<keyword evidence="9" id="KW-1185">Reference proteome</keyword>
<accession>A0ABR9L3N8</accession>
<sequence length="447" mass="47688">MHSVRSKDGMEDYRIVADEISADVEAGRLRPGDRLPPQRRFARERGIANSTAARVYGELVRRGVVVGEVGRGTFVRAGRPPLETALAEPGGATVDLELNFAVLPEQSALVGKALEPLLRDDVLTAALRPGSVSGSKQARDAVAGLLARDGWTPEILFAGSGRQAIAAAIAAFVPMGERLAVEAITYPVVKALAGRLGVQLVPIETDDLGLVPEALEAASVRALYVQPTLHNPLGSTMDEARRAELAETVRRMDIPVIEDGIYTFLRPEVRPFAAYAPERTVFVDSMSKRLAPGLTTGFLAVPAEWRERLAAAVRSGGWVAPRLAVEAATRWITGGTLETVERAKRLDAAERQRVTAARLAGFTLRADPQAYHCWWELPEHWRAETFVAAAARRGIAVTPAAAFAVVPGHAPNAVRLAVSSPPLETLGAALDVLAGLASGRPEDAGVD</sequence>
<evidence type="ECO:0000256" key="6">
    <source>
        <dbReference type="ARBA" id="ARBA00023194"/>
    </source>
</evidence>
<evidence type="ECO:0000256" key="3">
    <source>
        <dbReference type="ARBA" id="ARBA00023015"/>
    </source>
</evidence>
<name>A0ABR9L3N8_9PSEU</name>
<keyword evidence="6" id="KW-0045">Antibiotic biosynthesis</keyword>